<sequence length="72" mass="7089">MTGLSGSGKSTIAGALEERLVLEHGKVVQMLDGDNGAAGLNRDLGFAVGRARASAASASSRASSTPAASSRS</sequence>
<comment type="caution">
    <text evidence="3">The sequence shown here is derived from an EMBL/GenBank/DDBJ whole genome shotgun (WGS) entry which is preliminary data.</text>
</comment>
<dbReference type="Proteomes" id="UP001363151">
    <property type="component" value="Unassembled WGS sequence"/>
</dbReference>
<evidence type="ECO:0000313" key="3">
    <source>
        <dbReference type="EMBL" id="KAK7242080.1"/>
    </source>
</evidence>
<dbReference type="EMBL" id="JBBJCI010000150">
    <property type="protein sequence ID" value="KAK7242080.1"/>
    <property type="molecule type" value="Genomic_DNA"/>
</dbReference>
<evidence type="ECO:0000313" key="4">
    <source>
        <dbReference type="Proteomes" id="UP001363151"/>
    </source>
</evidence>
<dbReference type="InterPro" id="IPR027417">
    <property type="entry name" value="P-loop_NTPase"/>
</dbReference>
<feature type="domain" description="APS kinase" evidence="2">
    <location>
        <begin position="1"/>
        <end position="48"/>
    </location>
</feature>
<dbReference type="InterPro" id="IPR059117">
    <property type="entry name" value="APS_kinase_dom"/>
</dbReference>
<dbReference type="GO" id="GO:0016301">
    <property type="term" value="F:kinase activity"/>
    <property type="evidence" value="ECO:0007669"/>
    <property type="project" value="UniProtKB-KW"/>
</dbReference>
<name>A0ABR1G0Z1_AURAN</name>
<keyword evidence="1" id="KW-0808">Transferase</keyword>
<keyword evidence="3" id="KW-0418">Kinase</keyword>
<keyword evidence="4" id="KW-1185">Reference proteome</keyword>
<proteinExistence type="predicted"/>
<reference evidence="3 4" key="1">
    <citation type="submission" date="2024-03" db="EMBL/GenBank/DDBJ databases">
        <title>Aureococcus anophagefferens CCMP1851 and Kratosvirus quantuckense: Draft genome of a second virus-susceptible host strain in the model system.</title>
        <authorList>
            <person name="Chase E."/>
            <person name="Truchon A.R."/>
            <person name="Schepens W."/>
            <person name="Wilhelm S.W."/>
        </authorList>
    </citation>
    <scope>NUCLEOTIDE SEQUENCE [LARGE SCALE GENOMIC DNA]</scope>
    <source>
        <strain evidence="3 4">CCMP1851</strain>
    </source>
</reference>
<protein>
    <submittedName>
        <fullName evidence="3">Adenylylsulfate kinase</fullName>
    </submittedName>
</protein>
<dbReference type="SUPFAM" id="SSF52540">
    <property type="entry name" value="P-loop containing nucleoside triphosphate hydrolases"/>
    <property type="match status" value="1"/>
</dbReference>
<evidence type="ECO:0000259" key="2">
    <source>
        <dbReference type="Pfam" id="PF01583"/>
    </source>
</evidence>
<organism evidence="3 4">
    <name type="scientific">Aureococcus anophagefferens</name>
    <name type="common">Harmful bloom alga</name>
    <dbReference type="NCBI Taxonomy" id="44056"/>
    <lineage>
        <taxon>Eukaryota</taxon>
        <taxon>Sar</taxon>
        <taxon>Stramenopiles</taxon>
        <taxon>Ochrophyta</taxon>
        <taxon>Pelagophyceae</taxon>
        <taxon>Pelagomonadales</taxon>
        <taxon>Pelagomonadaceae</taxon>
        <taxon>Aureococcus</taxon>
    </lineage>
</organism>
<dbReference type="Pfam" id="PF01583">
    <property type="entry name" value="APS_kinase"/>
    <property type="match status" value="1"/>
</dbReference>
<dbReference type="Gene3D" id="3.40.50.300">
    <property type="entry name" value="P-loop containing nucleotide triphosphate hydrolases"/>
    <property type="match status" value="1"/>
</dbReference>
<gene>
    <name evidence="3" type="primary">MET14</name>
    <name evidence="3" type="ORF">SO694_00156013</name>
</gene>
<accession>A0ABR1G0Z1</accession>
<evidence type="ECO:0000256" key="1">
    <source>
        <dbReference type="ARBA" id="ARBA00022679"/>
    </source>
</evidence>